<sequence length="127" mass="13435">MATSTLGLHPPLFYTSLAYGLLSIGHTAKGLSQFTHPSTASLPIWLRGASKIGWYEGSVWFVIAGVLNYKWSQTGIVDMADKTVAGLLTTLLFGAGASYWSVNDRPTGGLLFVVGALQAFGARQGLA</sequence>
<dbReference type="OrthoDB" id="5399817at2759"/>
<name>A0A6A5VRA3_9PLEO</name>
<organism evidence="1 2">
    <name type="scientific">Bimuria novae-zelandiae CBS 107.79</name>
    <dbReference type="NCBI Taxonomy" id="1447943"/>
    <lineage>
        <taxon>Eukaryota</taxon>
        <taxon>Fungi</taxon>
        <taxon>Dikarya</taxon>
        <taxon>Ascomycota</taxon>
        <taxon>Pezizomycotina</taxon>
        <taxon>Dothideomycetes</taxon>
        <taxon>Pleosporomycetidae</taxon>
        <taxon>Pleosporales</taxon>
        <taxon>Massarineae</taxon>
        <taxon>Didymosphaeriaceae</taxon>
        <taxon>Bimuria</taxon>
    </lineage>
</organism>
<reference evidence="1" key="1">
    <citation type="journal article" date="2020" name="Stud. Mycol.">
        <title>101 Dothideomycetes genomes: a test case for predicting lifestyles and emergence of pathogens.</title>
        <authorList>
            <person name="Haridas S."/>
            <person name="Albert R."/>
            <person name="Binder M."/>
            <person name="Bloem J."/>
            <person name="Labutti K."/>
            <person name="Salamov A."/>
            <person name="Andreopoulos B."/>
            <person name="Baker S."/>
            <person name="Barry K."/>
            <person name="Bills G."/>
            <person name="Bluhm B."/>
            <person name="Cannon C."/>
            <person name="Castanera R."/>
            <person name="Culley D."/>
            <person name="Daum C."/>
            <person name="Ezra D."/>
            <person name="Gonzalez J."/>
            <person name="Henrissat B."/>
            <person name="Kuo A."/>
            <person name="Liang C."/>
            <person name="Lipzen A."/>
            <person name="Lutzoni F."/>
            <person name="Magnuson J."/>
            <person name="Mondo S."/>
            <person name="Nolan M."/>
            <person name="Ohm R."/>
            <person name="Pangilinan J."/>
            <person name="Park H.-J."/>
            <person name="Ramirez L."/>
            <person name="Alfaro M."/>
            <person name="Sun H."/>
            <person name="Tritt A."/>
            <person name="Yoshinaga Y."/>
            <person name="Zwiers L.-H."/>
            <person name="Turgeon B."/>
            <person name="Goodwin S."/>
            <person name="Spatafora J."/>
            <person name="Crous P."/>
            <person name="Grigoriev I."/>
        </authorList>
    </citation>
    <scope>NUCLEOTIDE SEQUENCE</scope>
    <source>
        <strain evidence="1">CBS 107.79</strain>
    </source>
</reference>
<gene>
    <name evidence="1" type="ORF">BU23DRAFT_594953</name>
</gene>
<proteinExistence type="predicted"/>
<keyword evidence="2" id="KW-1185">Reference proteome</keyword>
<accession>A0A6A5VRA3</accession>
<evidence type="ECO:0000313" key="2">
    <source>
        <dbReference type="Proteomes" id="UP000800036"/>
    </source>
</evidence>
<dbReference type="EMBL" id="ML976657">
    <property type="protein sequence ID" value="KAF1979781.1"/>
    <property type="molecule type" value="Genomic_DNA"/>
</dbReference>
<dbReference type="AlphaFoldDB" id="A0A6A5VRA3"/>
<protein>
    <submittedName>
        <fullName evidence="1">Uncharacterized protein</fullName>
    </submittedName>
</protein>
<evidence type="ECO:0000313" key="1">
    <source>
        <dbReference type="EMBL" id="KAF1979781.1"/>
    </source>
</evidence>
<dbReference type="Proteomes" id="UP000800036">
    <property type="component" value="Unassembled WGS sequence"/>
</dbReference>